<dbReference type="PANTHER" id="PTHR14150:SF12">
    <property type="entry name" value="U3 SMALL NUCLEOLAR RNA-ASSOCIATED PROTEIN 14 HOMOLOG A"/>
    <property type="match status" value="1"/>
</dbReference>
<evidence type="ECO:0000313" key="4">
    <source>
        <dbReference type="EMBL" id="KRH93231.1"/>
    </source>
</evidence>
<dbReference type="InterPro" id="IPR006709">
    <property type="entry name" value="SSU_processome_Utp14"/>
</dbReference>
<keyword evidence="2" id="KW-0597">Phosphoprotein</keyword>
<dbReference type="GO" id="GO:0006364">
    <property type="term" value="P:rRNA processing"/>
    <property type="evidence" value="ECO:0007669"/>
    <property type="project" value="InterPro"/>
</dbReference>
<evidence type="ECO:0000256" key="2">
    <source>
        <dbReference type="ARBA" id="ARBA00022553"/>
    </source>
</evidence>
<dbReference type="EMBL" id="LGUB01000426">
    <property type="protein sequence ID" value="KRH93231.1"/>
    <property type="molecule type" value="Genomic_DNA"/>
</dbReference>
<dbReference type="Proteomes" id="UP000051530">
    <property type="component" value="Unassembled WGS sequence"/>
</dbReference>
<comment type="subcellular location">
    <subcellularLocation>
        <location evidence="1">Nucleus</location>
        <location evidence="1">Nucleolus</location>
    </subcellularLocation>
</comment>
<dbReference type="GO" id="GO:0032040">
    <property type="term" value="C:small-subunit processome"/>
    <property type="evidence" value="ECO:0007669"/>
    <property type="project" value="InterPro"/>
</dbReference>
<dbReference type="PANTHER" id="PTHR14150">
    <property type="entry name" value="U3 SMALL NUCLEOLAR RNA-ASSOCIATED PROTEIN 14"/>
    <property type="match status" value="1"/>
</dbReference>
<reference evidence="4 5" key="1">
    <citation type="submission" date="2015-07" db="EMBL/GenBank/DDBJ databases">
        <title>The genome of Pseudoloma neurophilia, a relevant intracellular parasite of the zebrafish.</title>
        <authorList>
            <person name="Ndikumana S."/>
            <person name="Pelin A."/>
            <person name="Sanders J."/>
            <person name="Corradi N."/>
        </authorList>
    </citation>
    <scope>NUCLEOTIDE SEQUENCE [LARGE SCALE GENOMIC DNA]</scope>
    <source>
        <strain evidence="4 5">MK1</strain>
    </source>
</reference>
<protein>
    <submittedName>
        <fullName evidence="4">Putative U3 small nucleolar RNA-associated protein 14</fullName>
    </submittedName>
</protein>
<dbReference type="OrthoDB" id="277439at2759"/>
<evidence type="ECO:0000256" key="1">
    <source>
        <dbReference type="ARBA" id="ARBA00004604"/>
    </source>
</evidence>
<organism evidence="4 5">
    <name type="scientific">Pseudoloma neurophilia</name>
    <dbReference type="NCBI Taxonomy" id="146866"/>
    <lineage>
        <taxon>Eukaryota</taxon>
        <taxon>Fungi</taxon>
        <taxon>Fungi incertae sedis</taxon>
        <taxon>Microsporidia</taxon>
        <taxon>Pseudoloma</taxon>
    </lineage>
</organism>
<dbReference type="AlphaFoldDB" id="A0A0R0M1D6"/>
<dbReference type="Pfam" id="PF04615">
    <property type="entry name" value="Utp14"/>
    <property type="match status" value="1"/>
</dbReference>
<keyword evidence="3" id="KW-0539">Nucleus</keyword>
<comment type="caution">
    <text evidence="4">The sequence shown here is derived from an EMBL/GenBank/DDBJ whole genome shotgun (WGS) entry which is preliminary data.</text>
</comment>
<sequence>MSREKNNKLLTLDDLNNQRNIYEDYTKDDQQALRALLQQDIEKPDDQSYKIKTIVPRNELERNMLNSLKNDKKDFIQIANEKVKIAEFDKKMKRIKNIKSRSYRKHLKMSKKRKTNELEVPDHILENISEQKKEKAFYNEEMAAKVGKIMKIDLEESESTDSECDLMKNDSENFDDHLNLFNMEKKEIVDKDKPKEDVNVLPGWGNWGGRTLETIQTSANTIKTFEDGIAPKKRKDFGLSRVIINEKALENNIKVKLPYGFTKSEYEAWLNIPVTRQAYSHKIFDRFIKKGKAKKQVPMDTIEFKSNVDDIL</sequence>
<dbReference type="VEuPathDB" id="MicrosporidiaDB:M153_12610001643"/>
<name>A0A0R0M1D6_9MICR</name>
<evidence type="ECO:0000313" key="5">
    <source>
        <dbReference type="Proteomes" id="UP000051530"/>
    </source>
</evidence>
<proteinExistence type="predicted"/>
<keyword evidence="5" id="KW-1185">Reference proteome</keyword>
<gene>
    <name evidence="4" type="ORF">M153_12610001643</name>
</gene>
<accession>A0A0R0M1D6</accession>
<evidence type="ECO:0000256" key="3">
    <source>
        <dbReference type="ARBA" id="ARBA00023242"/>
    </source>
</evidence>